<dbReference type="SUPFAM" id="SSF81301">
    <property type="entry name" value="Nucleotidyltransferase"/>
    <property type="match status" value="1"/>
</dbReference>
<evidence type="ECO:0000259" key="10">
    <source>
        <dbReference type="Pfam" id="PF01909"/>
    </source>
</evidence>
<keyword evidence="5" id="KW-0479">Metal-binding</keyword>
<dbReference type="Pfam" id="PF01909">
    <property type="entry name" value="NTP_transf_2"/>
    <property type="match status" value="1"/>
</dbReference>
<organism evidence="11 12">
    <name type="scientific">Salinisphaera aquimarina</name>
    <dbReference type="NCBI Taxonomy" id="2094031"/>
    <lineage>
        <taxon>Bacteria</taxon>
        <taxon>Pseudomonadati</taxon>
        <taxon>Pseudomonadota</taxon>
        <taxon>Gammaproteobacteria</taxon>
        <taxon>Salinisphaerales</taxon>
        <taxon>Salinisphaeraceae</taxon>
        <taxon>Salinisphaera</taxon>
    </lineage>
</organism>
<dbReference type="RefSeq" id="WP_380689913.1">
    <property type="nucleotide sequence ID" value="NZ_JBHRSS010000004.1"/>
</dbReference>
<protein>
    <submittedName>
        <fullName evidence="11">Nucleotidyltransferase family protein</fullName>
    </submittedName>
</protein>
<evidence type="ECO:0000313" key="11">
    <source>
        <dbReference type="EMBL" id="MFC3104614.1"/>
    </source>
</evidence>
<evidence type="ECO:0000256" key="7">
    <source>
        <dbReference type="ARBA" id="ARBA00022840"/>
    </source>
</evidence>
<comment type="similarity">
    <text evidence="9">Belongs to the MntA antitoxin family.</text>
</comment>
<evidence type="ECO:0000256" key="6">
    <source>
        <dbReference type="ARBA" id="ARBA00022741"/>
    </source>
</evidence>
<evidence type="ECO:0000256" key="1">
    <source>
        <dbReference type="ARBA" id="ARBA00001946"/>
    </source>
</evidence>
<dbReference type="InterPro" id="IPR052038">
    <property type="entry name" value="Type-VII_TA_antitoxin"/>
</dbReference>
<evidence type="ECO:0000313" key="12">
    <source>
        <dbReference type="Proteomes" id="UP001595462"/>
    </source>
</evidence>
<evidence type="ECO:0000256" key="5">
    <source>
        <dbReference type="ARBA" id="ARBA00022723"/>
    </source>
</evidence>
<keyword evidence="4" id="KW-0548">Nucleotidyltransferase</keyword>
<sequence>MTGIVDEHAEELAALARLELFGSAATGEFDPETSDLDFLVEFQNPGPDGKFNDYFGLLDELTALFGRHIDLVSVRAIKNPYFMKSVNETRRPVYGA</sequence>
<dbReference type="InterPro" id="IPR002934">
    <property type="entry name" value="Polymerase_NTP_transf_dom"/>
</dbReference>
<comment type="caution">
    <text evidence="11">The sequence shown here is derived from an EMBL/GenBank/DDBJ whole genome shotgun (WGS) entry which is preliminary data.</text>
</comment>
<dbReference type="Gene3D" id="3.30.460.10">
    <property type="entry name" value="Beta Polymerase, domain 2"/>
    <property type="match status" value="1"/>
</dbReference>
<dbReference type="EMBL" id="JBHRSS010000004">
    <property type="protein sequence ID" value="MFC3104614.1"/>
    <property type="molecule type" value="Genomic_DNA"/>
</dbReference>
<dbReference type="PANTHER" id="PTHR33571:SF12">
    <property type="entry name" value="BSL3053 PROTEIN"/>
    <property type="match status" value="1"/>
</dbReference>
<keyword evidence="3" id="KW-0808">Transferase</keyword>
<reference evidence="12" key="1">
    <citation type="journal article" date="2019" name="Int. J. Syst. Evol. Microbiol.">
        <title>The Global Catalogue of Microorganisms (GCM) 10K type strain sequencing project: providing services to taxonomists for standard genome sequencing and annotation.</title>
        <authorList>
            <consortium name="The Broad Institute Genomics Platform"/>
            <consortium name="The Broad Institute Genome Sequencing Center for Infectious Disease"/>
            <person name="Wu L."/>
            <person name="Ma J."/>
        </authorList>
    </citation>
    <scope>NUCLEOTIDE SEQUENCE [LARGE SCALE GENOMIC DNA]</scope>
    <source>
        <strain evidence="12">KCTC 52640</strain>
    </source>
</reference>
<keyword evidence="6" id="KW-0547">Nucleotide-binding</keyword>
<name>A0ABV7EPJ9_9GAMM</name>
<dbReference type="InterPro" id="IPR043519">
    <property type="entry name" value="NT_sf"/>
</dbReference>
<keyword evidence="12" id="KW-1185">Reference proteome</keyword>
<keyword evidence="8" id="KW-0460">Magnesium</keyword>
<proteinExistence type="inferred from homology"/>
<evidence type="ECO:0000256" key="2">
    <source>
        <dbReference type="ARBA" id="ARBA00022649"/>
    </source>
</evidence>
<evidence type="ECO:0000256" key="3">
    <source>
        <dbReference type="ARBA" id="ARBA00022679"/>
    </source>
</evidence>
<comment type="cofactor">
    <cofactor evidence="1">
        <name>Mg(2+)</name>
        <dbReference type="ChEBI" id="CHEBI:18420"/>
    </cofactor>
</comment>
<accession>A0ABV7EPJ9</accession>
<keyword evidence="2" id="KW-1277">Toxin-antitoxin system</keyword>
<evidence type="ECO:0000256" key="4">
    <source>
        <dbReference type="ARBA" id="ARBA00022695"/>
    </source>
</evidence>
<evidence type="ECO:0000256" key="8">
    <source>
        <dbReference type="ARBA" id="ARBA00022842"/>
    </source>
</evidence>
<keyword evidence="7" id="KW-0067">ATP-binding</keyword>
<feature type="domain" description="Polymerase nucleotidyl transferase" evidence="10">
    <location>
        <begin position="11"/>
        <end position="88"/>
    </location>
</feature>
<dbReference type="PANTHER" id="PTHR33571">
    <property type="entry name" value="SSL8005 PROTEIN"/>
    <property type="match status" value="1"/>
</dbReference>
<dbReference type="CDD" id="cd05403">
    <property type="entry name" value="NT_KNTase_like"/>
    <property type="match status" value="1"/>
</dbReference>
<dbReference type="Proteomes" id="UP001595462">
    <property type="component" value="Unassembled WGS sequence"/>
</dbReference>
<evidence type="ECO:0000256" key="9">
    <source>
        <dbReference type="ARBA" id="ARBA00038276"/>
    </source>
</evidence>
<gene>
    <name evidence="11" type="ORF">ACFOSU_12030</name>
</gene>